<name>A0A7K1LHV9_9MICC</name>
<feature type="compositionally biased region" description="Basic and acidic residues" evidence="1">
    <location>
        <begin position="30"/>
        <end position="59"/>
    </location>
</feature>
<evidence type="ECO:0000256" key="1">
    <source>
        <dbReference type="SAM" id="MobiDB-lite"/>
    </source>
</evidence>
<feature type="region of interest" description="Disordered" evidence="1">
    <location>
        <begin position="1"/>
        <end position="59"/>
    </location>
</feature>
<accession>A0A7K1LHV9</accession>
<organism evidence="2 3">
    <name type="scientific">Rothia koreensis</name>
    <dbReference type="NCBI Taxonomy" id="592378"/>
    <lineage>
        <taxon>Bacteria</taxon>
        <taxon>Bacillati</taxon>
        <taxon>Actinomycetota</taxon>
        <taxon>Actinomycetes</taxon>
        <taxon>Micrococcales</taxon>
        <taxon>Micrococcaceae</taxon>
        <taxon>Rothia</taxon>
    </lineage>
</organism>
<keyword evidence="3" id="KW-1185">Reference proteome</keyword>
<gene>
    <name evidence="2" type="ORF">GMA10_06050</name>
</gene>
<dbReference type="EMBL" id="WOGT01000002">
    <property type="protein sequence ID" value="MUN54775.1"/>
    <property type="molecule type" value="Genomic_DNA"/>
</dbReference>
<dbReference type="RefSeq" id="WP_129315527.1">
    <property type="nucleotide sequence ID" value="NZ_NOIQ01000008.1"/>
</dbReference>
<protein>
    <recommendedName>
        <fullName evidence="4">DUF4355 domain-containing protein</fullName>
    </recommendedName>
</protein>
<evidence type="ECO:0000313" key="2">
    <source>
        <dbReference type="EMBL" id="MUN54775.1"/>
    </source>
</evidence>
<sequence>MADEATQDVPEQVEAQASVEAQEPEVSEDSEAHAEGESEGTDWKAEARKWESRAKENKTAADELERLRAEKEELAGKVSEFQAREERAGWAREVATSAGVPVELIRGETREEMEAHAESLKAFASSLPRGPVVGAQGKTGQVKVADPKREAVQNLFGNKD</sequence>
<evidence type="ECO:0008006" key="4">
    <source>
        <dbReference type="Google" id="ProtNLM"/>
    </source>
</evidence>
<proteinExistence type="predicted"/>
<dbReference type="OrthoDB" id="4946496at2"/>
<evidence type="ECO:0000313" key="3">
    <source>
        <dbReference type="Proteomes" id="UP000462152"/>
    </source>
</evidence>
<comment type="caution">
    <text evidence="2">The sequence shown here is derived from an EMBL/GenBank/DDBJ whole genome shotgun (WGS) entry which is preliminary data.</text>
</comment>
<dbReference type="Proteomes" id="UP000462152">
    <property type="component" value="Unassembled WGS sequence"/>
</dbReference>
<reference evidence="2 3" key="1">
    <citation type="submission" date="2019-12" db="EMBL/GenBank/DDBJ databases">
        <authorList>
            <person name="Li J."/>
            <person name="Shi Y."/>
            <person name="Xu G."/>
            <person name="Xiao D."/>
            <person name="Ran X."/>
        </authorList>
    </citation>
    <scope>NUCLEOTIDE SEQUENCE [LARGE SCALE GENOMIC DNA]</scope>
    <source>
        <strain evidence="2 3">JCM 15915</strain>
    </source>
</reference>
<dbReference type="AlphaFoldDB" id="A0A7K1LHV9"/>